<evidence type="ECO:0000256" key="1">
    <source>
        <dbReference type="PROSITE-ProRule" id="PRU00339"/>
    </source>
</evidence>
<keyword evidence="1" id="KW-0802">TPR repeat</keyword>
<gene>
    <name evidence="2" type="ORF">DL89DRAFT_268584</name>
</gene>
<feature type="repeat" description="TPR" evidence="1">
    <location>
        <begin position="84"/>
        <end position="117"/>
    </location>
</feature>
<dbReference type="SUPFAM" id="SSF48452">
    <property type="entry name" value="TPR-like"/>
    <property type="match status" value="1"/>
</dbReference>
<dbReference type="OrthoDB" id="1926212at2759"/>
<name>A0A1Y1W5J4_9FUNG</name>
<protein>
    <submittedName>
        <fullName evidence="2">TPR-like protein</fullName>
    </submittedName>
</protein>
<keyword evidence="3" id="KW-1185">Reference proteome</keyword>
<sequence>MSSIRLLFSRAAAAAPRRAVVWCQPHRVQLASTQRLYATSIDNGMTPSQQANEHMRQGIDEMSRGNLAQALNSFSHSLALNPTADGHYNNGVCLYSLGNVDEALDHWEKALSIDPSQADAHVNAGNVYFMNKKDADSAIRHLKKAIELSPKDAEIQFNLACIYEATSQLEWAIKMYDSAARLGLEKAKTYMRNAVAKQMKKSI</sequence>
<dbReference type="AlphaFoldDB" id="A0A1Y1W5J4"/>
<dbReference type="GeneID" id="63804614"/>
<dbReference type="RefSeq" id="XP_040742592.1">
    <property type="nucleotide sequence ID" value="XM_040887966.1"/>
</dbReference>
<comment type="caution">
    <text evidence="2">The sequence shown here is derived from an EMBL/GenBank/DDBJ whole genome shotgun (WGS) entry which is preliminary data.</text>
</comment>
<dbReference type="Gene3D" id="1.25.40.10">
    <property type="entry name" value="Tetratricopeptide repeat domain"/>
    <property type="match status" value="1"/>
</dbReference>
<evidence type="ECO:0000313" key="2">
    <source>
        <dbReference type="EMBL" id="ORX68810.1"/>
    </source>
</evidence>
<organism evidence="2 3">
    <name type="scientific">Linderina pennispora</name>
    <dbReference type="NCBI Taxonomy" id="61395"/>
    <lineage>
        <taxon>Eukaryota</taxon>
        <taxon>Fungi</taxon>
        <taxon>Fungi incertae sedis</taxon>
        <taxon>Zoopagomycota</taxon>
        <taxon>Kickxellomycotina</taxon>
        <taxon>Kickxellomycetes</taxon>
        <taxon>Kickxellales</taxon>
        <taxon>Kickxellaceae</taxon>
        <taxon>Linderina</taxon>
    </lineage>
</organism>
<reference evidence="2 3" key="1">
    <citation type="submission" date="2016-07" db="EMBL/GenBank/DDBJ databases">
        <title>Pervasive Adenine N6-methylation of Active Genes in Fungi.</title>
        <authorList>
            <consortium name="DOE Joint Genome Institute"/>
            <person name="Mondo S.J."/>
            <person name="Dannebaum R.O."/>
            <person name="Kuo R.C."/>
            <person name="Labutti K."/>
            <person name="Haridas S."/>
            <person name="Kuo A."/>
            <person name="Salamov A."/>
            <person name="Ahrendt S.R."/>
            <person name="Lipzen A."/>
            <person name="Sullivan W."/>
            <person name="Andreopoulos W.B."/>
            <person name="Clum A."/>
            <person name="Lindquist E."/>
            <person name="Daum C."/>
            <person name="Ramamoorthy G.K."/>
            <person name="Gryganskyi A."/>
            <person name="Culley D."/>
            <person name="Magnuson J.K."/>
            <person name="James T.Y."/>
            <person name="O'Malley M.A."/>
            <person name="Stajich J.E."/>
            <person name="Spatafora J.W."/>
            <person name="Visel A."/>
            <person name="Grigoriev I.V."/>
        </authorList>
    </citation>
    <scope>NUCLEOTIDE SEQUENCE [LARGE SCALE GENOMIC DNA]</scope>
    <source>
        <strain evidence="2 3">ATCC 12442</strain>
    </source>
</reference>
<dbReference type="PANTHER" id="PTHR44998:SF1">
    <property type="entry name" value="UDP-N-ACETYLGLUCOSAMINE--PEPTIDE N-ACETYLGLUCOSAMINYLTRANSFERASE 110 KDA SUBUNIT"/>
    <property type="match status" value="1"/>
</dbReference>
<evidence type="ECO:0000313" key="3">
    <source>
        <dbReference type="Proteomes" id="UP000193922"/>
    </source>
</evidence>
<dbReference type="PANTHER" id="PTHR44998">
    <property type="match status" value="1"/>
</dbReference>
<dbReference type="SMART" id="SM00028">
    <property type="entry name" value="TPR"/>
    <property type="match status" value="4"/>
</dbReference>
<dbReference type="Pfam" id="PF13414">
    <property type="entry name" value="TPR_11"/>
    <property type="match status" value="2"/>
</dbReference>
<dbReference type="STRING" id="61395.A0A1Y1W5J4"/>
<dbReference type="Proteomes" id="UP000193922">
    <property type="component" value="Unassembled WGS sequence"/>
</dbReference>
<proteinExistence type="predicted"/>
<dbReference type="PROSITE" id="PS50005">
    <property type="entry name" value="TPR"/>
    <property type="match status" value="1"/>
</dbReference>
<accession>A0A1Y1W5J4</accession>
<dbReference type="InterPro" id="IPR019734">
    <property type="entry name" value="TPR_rpt"/>
</dbReference>
<dbReference type="EMBL" id="MCFD01000009">
    <property type="protein sequence ID" value="ORX68810.1"/>
    <property type="molecule type" value="Genomic_DNA"/>
</dbReference>
<dbReference type="InterPro" id="IPR011990">
    <property type="entry name" value="TPR-like_helical_dom_sf"/>
</dbReference>
<dbReference type="PROSITE" id="PS50293">
    <property type="entry name" value="TPR_REGION"/>
    <property type="match status" value="1"/>
</dbReference>